<evidence type="ECO:0000313" key="2">
    <source>
        <dbReference type="EMBL" id="KAF9470947.1"/>
    </source>
</evidence>
<accession>A0A9P6CLR6</accession>
<feature type="region of interest" description="Disordered" evidence="1">
    <location>
        <begin position="164"/>
        <end position="289"/>
    </location>
</feature>
<dbReference type="Proteomes" id="UP000807469">
    <property type="component" value="Unassembled WGS sequence"/>
</dbReference>
<feature type="region of interest" description="Disordered" evidence="1">
    <location>
        <begin position="1"/>
        <end position="31"/>
    </location>
</feature>
<feature type="compositionally biased region" description="Basic and acidic residues" evidence="1">
    <location>
        <begin position="58"/>
        <end position="67"/>
    </location>
</feature>
<feature type="compositionally biased region" description="Low complexity" evidence="1">
    <location>
        <begin position="110"/>
        <end position="150"/>
    </location>
</feature>
<gene>
    <name evidence="2" type="ORF">BDN70DRAFT_939310</name>
</gene>
<feature type="compositionally biased region" description="Basic and acidic residues" evidence="1">
    <location>
        <begin position="91"/>
        <end position="105"/>
    </location>
</feature>
<feature type="region of interest" description="Disordered" evidence="1">
    <location>
        <begin position="58"/>
        <end position="152"/>
    </location>
</feature>
<dbReference type="EMBL" id="MU155799">
    <property type="protein sequence ID" value="KAF9470947.1"/>
    <property type="molecule type" value="Genomic_DNA"/>
</dbReference>
<organism evidence="2 3">
    <name type="scientific">Pholiota conissans</name>
    <dbReference type="NCBI Taxonomy" id="109636"/>
    <lineage>
        <taxon>Eukaryota</taxon>
        <taxon>Fungi</taxon>
        <taxon>Dikarya</taxon>
        <taxon>Basidiomycota</taxon>
        <taxon>Agaricomycotina</taxon>
        <taxon>Agaricomycetes</taxon>
        <taxon>Agaricomycetidae</taxon>
        <taxon>Agaricales</taxon>
        <taxon>Agaricineae</taxon>
        <taxon>Strophariaceae</taxon>
        <taxon>Pholiota</taxon>
    </lineage>
</organism>
<comment type="caution">
    <text evidence="2">The sequence shown here is derived from an EMBL/GenBank/DDBJ whole genome shotgun (WGS) entry which is preliminary data.</text>
</comment>
<sequence length="302" mass="31809">MNASVESASYAPSDSESAASTASNDSSFVVWGPPPTVFVELDFIQTKKTTTCRKIEVADSKPGEARFKFQTTTRTEKVAIETSASPPDIMFTKHKERSGSDDNHRGPAQAPSARNDAPAPANDASGPAPANNAPGPAPAPATDALAPAAGRSARWVRRQAILAPYFQPTRGFVPNRGFVPGRGGRGANTSVHGARGGAGKGKLASPFVLRNGRDGGRNASAGPSRKCSRSRSDADERRRKVIIISDSEGENAPHTPDNKLNSPKPRILVEDSEPENNADDEADSESCCGISDLCPLCVDLVY</sequence>
<protein>
    <submittedName>
        <fullName evidence="2">Uncharacterized protein</fullName>
    </submittedName>
</protein>
<evidence type="ECO:0000256" key="1">
    <source>
        <dbReference type="SAM" id="MobiDB-lite"/>
    </source>
</evidence>
<feature type="compositionally biased region" description="Polar residues" evidence="1">
    <location>
        <begin position="1"/>
        <end position="27"/>
    </location>
</feature>
<keyword evidence="3" id="KW-1185">Reference proteome</keyword>
<feature type="compositionally biased region" description="Acidic residues" evidence="1">
    <location>
        <begin position="270"/>
        <end position="284"/>
    </location>
</feature>
<name>A0A9P6CLR6_9AGAR</name>
<proteinExistence type="predicted"/>
<dbReference type="OrthoDB" id="3129853at2759"/>
<reference evidence="2" key="1">
    <citation type="submission" date="2020-11" db="EMBL/GenBank/DDBJ databases">
        <authorList>
            <consortium name="DOE Joint Genome Institute"/>
            <person name="Ahrendt S."/>
            <person name="Riley R."/>
            <person name="Andreopoulos W."/>
            <person name="Labutti K."/>
            <person name="Pangilinan J."/>
            <person name="Ruiz-Duenas F.J."/>
            <person name="Barrasa J.M."/>
            <person name="Sanchez-Garcia M."/>
            <person name="Camarero S."/>
            <person name="Miyauchi S."/>
            <person name="Serrano A."/>
            <person name="Linde D."/>
            <person name="Babiker R."/>
            <person name="Drula E."/>
            <person name="Ayuso-Fernandez I."/>
            <person name="Pacheco R."/>
            <person name="Padilla G."/>
            <person name="Ferreira P."/>
            <person name="Barriuso J."/>
            <person name="Kellner H."/>
            <person name="Castanera R."/>
            <person name="Alfaro M."/>
            <person name="Ramirez L."/>
            <person name="Pisabarro A.G."/>
            <person name="Kuo A."/>
            <person name="Tritt A."/>
            <person name="Lipzen A."/>
            <person name="He G."/>
            <person name="Yan M."/>
            <person name="Ng V."/>
            <person name="Cullen D."/>
            <person name="Martin F."/>
            <person name="Rosso M.-N."/>
            <person name="Henrissat B."/>
            <person name="Hibbett D."/>
            <person name="Martinez A.T."/>
            <person name="Grigoriev I.V."/>
        </authorList>
    </citation>
    <scope>NUCLEOTIDE SEQUENCE</scope>
    <source>
        <strain evidence="2">CIRM-BRFM 674</strain>
    </source>
</reference>
<evidence type="ECO:0000313" key="3">
    <source>
        <dbReference type="Proteomes" id="UP000807469"/>
    </source>
</evidence>
<dbReference type="AlphaFoldDB" id="A0A9P6CLR6"/>